<dbReference type="AlphaFoldDB" id="A0A2K5YFI8"/>
<evidence type="ECO:0000313" key="1">
    <source>
        <dbReference type="Ensembl" id="ENSMLEP00000014314.1"/>
    </source>
</evidence>
<reference evidence="1" key="1">
    <citation type="submission" date="2025-08" db="UniProtKB">
        <authorList>
            <consortium name="Ensembl"/>
        </authorList>
    </citation>
    <scope>IDENTIFICATION</scope>
</reference>
<sequence>MPGCGGCLTALGPVTAPLWARSLPQPPDITAVSSMWLWPPPCPAHAGHCRFTPPHPTQISMKHRFHNILTRNRFGSESPESSVNTAANV</sequence>
<dbReference type="Proteomes" id="UP000233140">
    <property type="component" value="Unassembled WGS sequence"/>
</dbReference>
<name>A0A2K5YFI8_MANLE</name>
<accession>A0A2K5YFI8</accession>
<proteinExistence type="predicted"/>
<dbReference type="Ensembl" id="ENSMLET00000037760.1">
    <property type="protein sequence ID" value="ENSMLEP00000014314.1"/>
    <property type="gene ID" value="ENSMLEG00000031316.1"/>
</dbReference>
<protein>
    <submittedName>
        <fullName evidence="1">Uncharacterized protein</fullName>
    </submittedName>
</protein>
<reference evidence="1" key="2">
    <citation type="submission" date="2025-09" db="UniProtKB">
        <authorList>
            <consortium name="Ensembl"/>
        </authorList>
    </citation>
    <scope>IDENTIFICATION</scope>
</reference>
<organism evidence="1 2">
    <name type="scientific">Mandrillus leucophaeus</name>
    <name type="common">Drill</name>
    <name type="synonym">Papio leucophaeus</name>
    <dbReference type="NCBI Taxonomy" id="9568"/>
    <lineage>
        <taxon>Eukaryota</taxon>
        <taxon>Metazoa</taxon>
        <taxon>Chordata</taxon>
        <taxon>Craniata</taxon>
        <taxon>Vertebrata</taxon>
        <taxon>Euteleostomi</taxon>
        <taxon>Mammalia</taxon>
        <taxon>Eutheria</taxon>
        <taxon>Euarchontoglires</taxon>
        <taxon>Primates</taxon>
        <taxon>Haplorrhini</taxon>
        <taxon>Catarrhini</taxon>
        <taxon>Cercopithecidae</taxon>
        <taxon>Cercopithecinae</taxon>
        <taxon>Mandrillus</taxon>
    </lineage>
</organism>
<evidence type="ECO:0000313" key="2">
    <source>
        <dbReference type="Proteomes" id="UP000233140"/>
    </source>
</evidence>
<keyword evidence="2" id="KW-1185">Reference proteome</keyword>